<dbReference type="InterPro" id="IPR001845">
    <property type="entry name" value="HTH_ArsR_DNA-bd_dom"/>
</dbReference>
<dbReference type="InterPro" id="IPR036388">
    <property type="entry name" value="WH-like_DNA-bd_sf"/>
</dbReference>
<evidence type="ECO:0000259" key="1">
    <source>
        <dbReference type="SMART" id="SM00418"/>
    </source>
</evidence>
<dbReference type="AlphaFoldDB" id="A0A8J3JAV8"/>
<dbReference type="Gene3D" id="1.10.10.10">
    <property type="entry name" value="Winged helix-like DNA-binding domain superfamily/Winged helix DNA-binding domain"/>
    <property type="match status" value="1"/>
</dbReference>
<gene>
    <name evidence="2" type="ORF">Cba03nite_28010</name>
</gene>
<reference evidence="2 3" key="1">
    <citation type="submission" date="2021-01" db="EMBL/GenBank/DDBJ databases">
        <title>Whole genome shotgun sequence of Catellatospora bangladeshensis NBRC 107357.</title>
        <authorList>
            <person name="Komaki H."/>
            <person name="Tamura T."/>
        </authorList>
    </citation>
    <scope>NUCLEOTIDE SEQUENCE [LARGE SCALE GENOMIC DNA]</scope>
    <source>
        <strain evidence="2 3">NBRC 107357</strain>
    </source>
</reference>
<dbReference type="GO" id="GO:0003700">
    <property type="term" value="F:DNA-binding transcription factor activity"/>
    <property type="evidence" value="ECO:0007669"/>
    <property type="project" value="InterPro"/>
</dbReference>
<accession>A0A8J3JAV8</accession>
<organism evidence="2 3">
    <name type="scientific">Catellatospora bangladeshensis</name>
    <dbReference type="NCBI Taxonomy" id="310355"/>
    <lineage>
        <taxon>Bacteria</taxon>
        <taxon>Bacillati</taxon>
        <taxon>Actinomycetota</taxon>
        <taxon>Actinomycetes</taxon>
        <taxon>Micromonosporales</taxon>
        <taxon>Micromonosporaceae</taxon>
        <taxon>Catellatospora</taxon>
    </lineage>
</organism>
<dbReference type="RefSeq" id="WP_203745860.1">
    <property type="nucleotide sequence ID" value="NZ_BONF01000014.1"/>
</dbReference>
<dbReference type="EMBL" id="BONF01000014">
    <property type="protein sequence ID" value="GIF81452.1"/>
    <property type="molecule type" value="Genomic_DNA"/>
</dbReference>
<evidence type="ECO:0000313" key="3">
    <source>
        <dbReference type="Proteomes" id="UP000601223"/>
    </source>
</evidence>
<feature type="domain" description="HTH arsR-type" evidence="1">
    <location>
        <begin position="247"/>
        <end position="320"/>
    </location>
</feature>
<protein>
    <submittedName>
        <fullName evidence="2">Transcriptional regulator</fullName>
    </submittedName>
</protein>
<comment type="caution">
    <text evidence="2">The sequence shown here is derived from an EMBL/GenBank/DDBJ whole genome shotgun (WGS) entry which is preliminary data.</text>
</comment>
<dbReference type="CDD" id="cd00090">
    <property type="entry name" value="HTH_ARSR"/>
    <property type="match status" value="1"/>
</dbReference>
<evidence type="ECO:0000313" key="2">
    <source>
        <dbReference type="EMBL" id="GIF81452.1"/>
    </source>
</evidence>
<dbReference type="SMART" id="SM00418">
    <property type="entry name" value="HTH_ARSR"/>
    <property type="match status" value="1"/>
</dbReference>
<dbReference type="SUPFAM" id="SSF46785">
    <property type="entry name" value="Winged helix' DNA-binding domain"/>
    <property type="match status" value="1"/>
</dbReference>
<name>A0A8J3JAV8_9ACTN</name>
<keyword evidence="3" id="KW-1185">Reference proteome</keyword>
<dbReference type="Proteomes" id="UP000601223">
    <property type="component" value="Unassembled WGS sequence"/>
</dbReference>
<sequence>MLRIHFTAADLGAVRLAAGADPLWESLLSQHLLRGGATPPILGQWRAGAIARLTPQMRALMGLAPPTGYSADFLTPTSGVRDIAAGIDAVLATPREHLRADLHRLVARRPSSGWLRRLADGDRRALSALAAVMRSYFDAVLGPHWDLIASQVAAARARGARSMVDGGVDRLLTTLHPAVRWEAPTLHVAYPVDRDLHLDGRGLVLMPSFFCRRTPVTLRAADRPPVLVYPIDDELGWAAGPAAPGDRLLALLGTTRAAVLRAVALHPHGCTTGELAVQVRVSLSSASEHATTLRRAGLLWARPCGRHTLHTVTPLGYALLDGASRAER</sequence>
<dbReference type="InterPro" id="IPR011991">
    <property type="entry name" value="ArsR-like_HTH"/>
</dbReference>
<dbReference type="InterPro" id="IPR036390">
    <property type="entry name" value="WH_DNA-bd_sf"/>
</dbReference>
<proteinExistence type="predicted"/>